<reference evidence="2" key="1">
    <citation type="journal article" date="2023" name="bioRxiv">
        <title>Improved chromosome-level genome assembly for marigold (Tagetes erecta).</title>
        <authorList>
            <person name="Jiang F."/>
            <person name="Yuan L."/>
            <person name="Wang S."/>
            <person name="Wang H."/>
            <person name="Xu D."/>
            <person name="Wang A."/>
            <person name="Fan W."/>
        </authorList>
    </citation>
    <scope>NUCLEOTIDE SEQUENCE</scope>
    <source>
        <strain evidence="2">WSJ</strain>
        <tissue evidence="2">Leaf</tissue>
    </source>
</reference>
<accession>A0AAD8NG81</accession>
<name>A0AAD8NG81_TARER</name>
<evidence type="ECO:0000313" key="3">
    <source>
        <dbReference type="Proteomes" id="UP001229421"/>
    </source>
</evidence>
<evidence type="ECO:0000256" key="1">
    <source>
        <dbReference type="SAM" id="Phobius"/>
    </source>
</evidence>
<feature type="transmembrane region" description="Helical" evidence="1">
    <location>
        <begin position="103"/>
        <end position="127"/>
    </location>
</feature>
<dbReference type="EMBL" id="JAUHHV010000011">
    <property type="protein sequence ID" value="KAK1406803.1"/>
    <property type="molecule type" value="Genomic_DNA"/>
</dbReference>
<protein>
    <submittedName>
        <fullName evidence="2">Uncharacterized protein</fullName>
    </submittedName>
</protein>
<feature type="transmembrane region" description="Helical" evidence="1">
    <location>
        <begin position="133"/>
        <end position="158"/>
    </location>
</feature>
<feature type="transmembrane region" description="Helical" evidence="1">
    <location>
        <begin position="18"/>
        <end position="39"/>
    </location>
</feature>
<organism evidence="2 3">
    <name type="scientific">Tagetes erecta</name>
    <name type="common">African marigold</name>
    <dbReference type="NCBI Taxonomy" id="13708"/>
    <lineage>
        <taxon>Eukaryota</taxon>
        <taxon>Viridiplantae</taxon>
        <taxon>Streptophyta</taxon>
        <taxon>Embryophyta</taxon>
        <taxon>Tracheophyta</taxon>
        <taxon>Spermatophyta</taxon>
        <taxon>Magnoliopsida</taxon>
        <taxon>eudicotyledons</taxon>
        <taxon>Gunneridae</taxon>
        <taxon>Pentapetalae</taxon>
        <taxon>asterids</taxon>
        <taxon>campanulids</taxon>
        <taxon>Asterales</taxon>
        <taxon>Asteraceae</taxon>
        <taxon>Asteroideae</taxon>
        <taxon>Heliantheae alliance</taxon>
        <taxon>Tageteae</taxon>
        <taxon>Tagetes</taxon>
    </lineage>
</organism>
<dbReference type="Proteomes" id="UP001229421">
    <property type="component" value="Unassembled WGS sequence"/>
</dbReference>
<dbReference type="AlphaFoldDB" id="A0AAD8NG81"/>
<feature type="transmembrane region" description="Helical" evidence="1">
    <location>
        <begin position="46"/>
        <end position="69"/>
    </location>
</feature>
<sequence length="182" mass="20709">MSKENQSAFEINGNKTCMIIAIVVLLAFEVTSVTLLHAMRDTYYTIFRYITPSLGCLVSVSLMMVLDLFPKENKMTYACLLSYGLFGYYMCTEDDHKKLDESCSDCFVFSYLGLVLVPLTLLLVLFVPINLNWIAYAAIYLSNVVEVMGVMFSGIIIFNQEQKAQNLKARHEQDKKNDDFEA</sequence>
<evidence type="ECO:0000313" key="2">
    <source>
        <dbReference type="EMBL" id="KAK1406803.1"/>
    </source>
</evidence>
<gene>
    <name evidence="2" type="ORF">QVD17_38411</name>
</gene>
<keyword evidence="1" id="KW-0472">Membrane</keyword>
<keyword evidence="3" id="KW-1185">Reference proteome</keyword>
<keyword evidence="1" id="KW-1133">Transmembrane helix</keyword>
<keyword evidence="1" id="KW-0812">Transmembrane</keyword>
<comment type="caution">
    <text evidence="2">The sequence shown here is derived from an EMBL/GenBank/DDBJ whole genome shotgun (WGS) entry which is preliminary data.</text>
</comment>
<proteinExistence type="predicted"/>